<proteinExistence type="predicted"/>
<keyword evidence="1" id="KW-0732">Signal</keyword>
<feature type="signal peptide" evidence="1">
    <location>
        <begin position="1"/>
        <end position="18"/>
    </location>
</feature>
<dbReference type="GO" id="GO:0003824">
    <property type="term" value="F:catalytic activity"/>
    <property type="evidence" value="ECO:0007669"/>
    <property type="project" value="InterPro"/>
</dbReference>
<protein>
    <recommendedName>
        <fullName evidence="2">Endonuclease/exonuclease/phosphatase domain-containing protein</fullName>
    </recommendedName>
</protein>
<accession>A0A7W5E1Q2</accession>
<evidence type="ECO:0000256" key="1">
    <source>
        <dbReference type="SAM" id="SignalP"/>
    </source>
</evidence>
<dbReference type="SUPFAM" id="SSF56219">
    <property type="entry name" value="DNase I-like"/>
    <property type="match status" value="1"/>
</dbReference>
<evidence type="ECO:0000259" key="2">
    <source>
        <dbReference type="Pfam" id="PF03372"/>
    </source>
</evidence>
<dbReference type="Gene3D" id="3.60.10.10">
    <property type="entry name" value="Endonuclease/exonuclease/phosphatase"/>
    <property type="match status" value="1"/>
</dbReference>
<comment type="caution">
    <text evidence="3">The sequence shown here is derived from an EMBL/GenBank/DDBJ whole genome shotgun (WGS) entry which is preliminary data.</text>
</comment>
<dbReference type="Pfam" id="PF03372">
    <property type="entry name" value="Exo_endo_phos"/>
    <property type="match status" value="1"/>
</dbReference>
<gene>
    <name evidence="3" type="ORF">FHS27_003534</name>
</gene>
<organism evidence="3 4">
    <name type="scientific">Aporhodopirellula rubra</name>
    <dbReference type="NCBI Taxonomy" id="980271"/>
    <lineage>
        <taxon>Bacteria</taxon>
        <taxon>Pseudomonadati</taxon>
        <taxon>Planctomycetota</taxon>
        <taxon>Planctomycetia</taxon>
        <taxon>Pirellulales</taxon>
        <taxon>Pirellulaceae</taxon>
        <taxon>Aporhodopirellula</taxon>
    </lineage>
</organism>
<dbReference type="InterPro" id="IPR036691">
    <property type="entry name" value="Endo/exonu/phosph_ase_sf"/>
</dbReference>
<keyword evidence="4" id="KW-1185">Reference proteome</keyword>
<feature type="chain" id="PRO_5031535513" description="Endonuclease/exonuclease/phosphatase domain-containing protein" evidence="1">
    <location>
        <begin position="19"/>
        <end position="378"/>
    </location>
</feature>
<dbReference type="EMBL" id="JACHXU010000012">
    <property type="protein sequence ID" value="MBB3207707.1"/>
    <property type="molecule type" value="Genomic_DNA"/>
</dbReference>
<reference evidence="3 4" key="1">
    <citation type="submission" date="2020-08" db="EMBL/GenBank/DDBJ databases">
        <title>Genomic Encyclopedia of Type Strains, Phase III (KMG-III): the genomes of soil and plant-associated and newly described type strains.</title>
        <authorList>
            <person name="Whitman W."/>
        </authorList>
    </citation>
    <scope>NUCLEOTIDE SEQUENCE [LARGE SCALE GENOMIC DNA]</scope>
    <source>
        <strain evidence="3 4">CECT 8075</strain>
    </source>
</reference>
<dbReference type="InterPro" id="IPR005135">
    <property type="entry name" value="Endo/exonuclease/phosphatase"/>
</dbReference>
<dbReference type="Proteomes" id="UP000536179">
    <property type="component" value="Unassembled WGS sequence"/>
</dbReference>
<feature type="domain" description="Endonuclease/exonuclease/phosphatase" evidence="2">
    <location>
        <begin position="53"/>
        <end position="366"/>
    </location>
</feature>
<evidence type="ECO:0000313" key="3">
    <source>
        <dbReference type="EMBL" id="MBB3207707.1"/>
    </source>
</evidence>
<dbReference type="AlphaFoldDB" id="A0A7W5E1Q2"/>
<name>A0A7W5E1Q2_9BACT</name>
<evidence type="ECO:0000313" key="4">
    <source>
        <dbReference type="Proteomes" id="UP000536179"/>
    </source>
</evidence>
<sequence>MRCVAFALLMISPAMTFADSPEPSVKTIRIASMNVSLYGDSAGQVAAKLGGGADAQAIKLSRIIRTIRPDVLLLCEIDHEPDATTVNRFADLYLNADRSDVTEPIDYPYRWSIPTNTGLLADVDLDDDGRTVLPTDAWGFGRYPGQYAMAVLSRFPIDRDNARTFQKYRWSILPDALRPTDPETGTSFYSDAVWQRLRLSSKNHVDVPIVIPESAGGPRTLHFLVSHPTPPVFDGPEDRNGCRNHDEIRFWREYVCTPNAEFLVDDNGISGGLGDDQWFAIAGDLNSDPLAGDSRQAGIKELLACPQVQNVAPKSEAHSVATALFGSRRVRVDYVIPSVNMPLVDCGVVWPEPSTSLGRCLDATDHRMVWIDIKPTPQ</sequence>